<sequence>MSFLEIAKSRYTTKKYNPNLKISEEKIEQLKEIIRLSPSSINSQPWKFGFIADEKVKRELASVSYFNEQRIIQASHLVVFSVIDEIEKFEEQIQQNLPEGAVDYYNTFVKPNSDAEIKSWLQHQVYLSLGFFLSACASLGIDSTPMEGIKSEEYDKILQLDGYKSLFAVAIGYRDLDDANQPLKNPKARLSAENVIYSI</sequence>
<dbReference type="InterPro" id="IPR000415">
    <property type="entry name" value="Nitroreductase-like"/>
</dbReference>
<dbReference type="InterPro" id="IPR029479">
    <property type="entry name" value="Nitroreductase"/>
</dbReference>
<dbReference type="EMBL" id="BAABGR010000038">
    <property type="protein sequence ID" value="GAA4520578.1"/>
    <property type="molecule type" value="Genomic_DNA"/>
</dbReference>
<organism evidence="8 9">
    <name type="scientific">Sphingobacterium thermophilum</name>
    <dbReference type="NCBI Taxonomy" id="768534"/>
    <lineage>
        <taxon>Bacteria</taxon>
        <taxon>Pseudomonadati</taxon>
        <taxon>Bacteroidota</taxon>
        <taxon>Sphingobacteriia</taxon>
        <taxon>Sphingobacteriales</taxon>
        <taxon>Sphingobacteriaceae</taxon>
        <taxon>Sphingobacterium</taxon>
    </lineage>
</organism>
<keyword evidence="3" id="KW-0285">Flavoprotein</keyword>
<dbReference type="Pfam" id="PF00881">
    <property type="entry name" value="Nitroreductase"/>
    <property type="match status" value="1"/>
</dbReference>
<dbReference type="SUPFAM" id="SSF55469">
    <property type="entry name" value="FMN-dependent nitroreductase-like"/>
    <property type="match status" value="1"/>
</dbReference>
<evidence type="ECO:0000256" key="6">
    <source>
        <dbReference type="ARBA" id="ARBA00023002"/>
    </source>
</evidence>
<keyword evidence="6" id="KW-0560">Oxidoreductase</keyword>
<accession>A0ABP8R8P6</accession>
<evidence type="ECO:0000256" key="2">
    <source>
        <dbReference type="ARBA" id="ARBA00007118"/>
    </source>
</evidence>
<dbReference type="InterPro" id="IPR033878">
    <property type="entry name" value="NfsB-like"/>
</dbReference>
<evidence type="ECO:0000256" key="5">
    <source>
        <dbReference type="ARBA" id="ARBA00022857"/>
    </source>
</evidence>
<keyword evidence="5" id="KW-0521">NADP</keyword>
<comment type="caution">
    <text evidence="8">The sequence shown here is derived from an EMBL/GenBank/DDBJ whole genome shotgun (WGS) entry which is preliminary data.</text>
</comment>
<feature type="domain" description="Nitroreductase" evidence="7">
    <location>
        <begin position="8"/>
        <end position="173"/>
    </location>
</feature>
<name>A0ABP8R8P6_9SPHI</name>
<gene>
    <name evidence="8" type="ORF">GCM10023173_25020</name>
</gene>
<keyword evidence="4" id="KW-0288">FMN</keyword>
<evidence type="ECO:0000313" key="8">
    <source>
        <dbReference type="EMBL" id="GAA4520578.1"/>
    </source>
</evidence>
<dbReference type="PANTHER" id="PTHR43673:SF2">
    <property type="entry name" value="NITROREDUCTASE"/>
    <property type="match status" value="1"/>
</dbReference>
<evidence type="ECO:0000259" key="7">
    <source>
        <dbReference type="Pfam" id="PF00881"/>
    </source>
</evidence>
<dbReference type="Gene3D" id="3.40.109.10">
    <property type="entry name" value="NADH Oxidase"/>
    <property type="match status" value="1"/>
</dbReference>
<evidence type="ECO:0000313" key="9">
    <source>
        <dbReference type="Proteomes" id="UP001500394"/>
    </source>
</evidence>
<protein>
    <submittedName>
        <fullName evidence="8">NAD(P)H-dependent oxidoreductase</fullName>
    </submittedName>
</protein>
<evidence type="ECO:0000256" key="4">
    <source>
        <dbReference type="ARBA" id="ARBA00022643"/>
    </source>
</evidence>
<evidence type="ECO:0000256" key="3">
    <source>
        <dbReference type="ARBA" id="ARBA00022630"/>
    </source>
</evidence>
<comment type="cofactor">
    <cofactor evidence="1">
        <name>FMN</name>
        <dbReference type="ChEBI" id="CHEBI:58210"/>
    </cofactor>
</comment>
<dbReference type="CDD" id="cd02149">
    <property type="entry name" value="NfsB-like"/>
    <property type="match status" value="1"/>
</dbReference>
<dbReference type="PANTHER" id="PTHR43673">
    <property type="entry name" value="NAD(P)H NITROREDUCTASE YDGI-RELATED"/>
    <property type="match status" value="1"/>
</dbReference>
<keyword evidence="9" id="KW-1185">Reference proteome</keyword>
<comment type="similarity">
    <text evidence="2">Belongs to the nitroreductase family.</text>
</comment>
<proteinExistence type="inferred from homology"/>
<dbReference type="Proteomes" id="UP001500394">
    <property type="component" value="Unassembled WGS sequence"/>
</dbReference>
<dbReference type="RefSeq" id="WP_345068956.1">
    <property type="nucleotide sequence ID" value="NZ_BAABGR010000038.1"/>
</dbReference>
<evidence type="ECO:0000256" key="1">
    <source>
        <dbReference type="ARBA" id="ARBA00001917"/>
    </source>
</evidence>
<reference evidence="9" key="1">
    <citation type="journal article" date="2019" name="Int. J. Syst. Evol. Microbiol.">
        <title>The Global Catalogue of Microorganisms (GCM) 10K type strain sequencing project: providing services to taxonomists for standard genome sequencing and annotation.</title>
        <authorList>
            <consortium name="The Broad Institute Genomics Platform"/>
            <consortium name="The Broad Institute Genome Sequencing Center for Infectious Disease"/>
            <person name="Wu L."/>
            <person name="Ma J."/>
        </authorList>
    </citation>
    <scope>NUCLEOTIDE SEQUENCE [LARGE SCALE GENOMIC DNA]</scope>
    <source>
        <strain evidence="9">JCM 17858</strain>
    </source>
</reference>